<dbReference type="PANTHER" id="PTHR33973">
    <property type="entry name" value="OS07G0153300 PROTEIN"/>
    <property type="match status" value="1"/>
</dbReference>
<evidence type="ECO:0000313" key="1">
    <source>
        <dbReference type="EMBL" id="TXG89727.1"/>
    </source>
</evidence>
<organism evidence="1 2">
    <name type="scientific">Rhodococcus rhodnii</name>
    <dbReference type="NCBI Taxonomy" id="38312"/>
    <lineage>
        <taxon>Bacteria</taxon>
        <taxon>Bacillati</taxon>
        <taxon>Actinomycetota</taxon>
        <taxon>Actinomycetes</taxon>
        <taxon>Mycobacteriales</taxon>
        <taxon>Nocardiaceae</taxon>
        <taxon>Rhodococcus</taxon>
    </lineage>
</organism>
<dbReference type="Pfam" id="PF07103">
    <property type="entry name" value="DUF1365"/>
    <property type="match status" value="1"/>
</dbReference>
<evidence type="ECO:0000313" key="2">
    <source>
        <dbReference type="Proteomes" id="UP000471120"/>
    </source>
</evidence>
<gene>
    <name evidence="1" type="ORF">DW322_05250</name>
</gene>
<dbReference type="InterPro" id="IPR010775">
    <property type="entry name" value="DUF1365"/>
</dbReference>
<proteinExistence type="predicted"/>
<name>A0A6P2CAE3_9NOCA</name>
<comment type="caution">
    <text evidence="1">The sequence shown here is derived from an EMBL/GenBank/DDBJ whole genome shotgun (WGS) entry which is preliminary data.</text>
</comment>
<accession>A0A6P2CAE3</accession>
<dbReference type="AlphaFoldDB" id="A0A6P2CAE3"/>
<sequence length="261" mass="28123">MTFGGAALYSTRIRHARTGPVRNVFAYRSLSWLVDVDELPRAPWYLRPVVGFRAADHLEPPAPGEPDTLRSRAESVLRGEGIEIGGGSIRALLNSRTLGYVFDPLSLFWCHDRGGALVAVIAEVHNTYGGRHAYVVRAGSDVGSGSDTAAAHTVRKSFPVSPFNDVSGHYTLRVPEPGERLAVDVVLRRDGQPPFTATMRGTRRAASRRAVIAAAVSTPLAPIVVAARIRIQGIGLWARGLPITRGATTDGNLRVEKETVS</sequence>
<dbReference type="RefSeq" id="WP_010837892.1">
    <property type="nucleotide sequence ID" value="NZ_QRCM01000001.1"/>
</dbReference>
<protein>
    <submittedName>
        <fullName evidence="1">DUF1365 domain-containing protein</fullName>
    </submittedName>
</protein>
<reference evidence="1 2" key="1">
    <citation type="submission" date="2018-07" db="EMBL/GenBank/DDBJ databases">
        <title>Genome sequence of Rhodococcus rhodnii ATCC 35071 from Rhodnius prolixus.</title>
        <authorList>
            <person name="Patel V."/>
            <person name="Vogel K.J."/>
        </authorList>
    </citation>
    <scope>NUCLEOTIDE SEQUENCE [LARGE SCALE GENOMIC DNA]</scope>
    <source>
        <strain evidence="1 2">ATCC 35071</strain>
    </source>
</reference>
<dbReference type="Proteomes" id="UP000471120">
    <property type="component" value="Unassembled WGS sequence"/>
</dbReference>
<dbReference type="EMBL" id="QRCM01000001">
    <property type="protein sequence ID" value="TXG89727.1"/>
    <property type="molecule type" value="Genomic_DNA"/>
</dbReference>
<dbReference type="PANTHER" id="PTHR33973:SF4">
    <property type="entry name" value="OS07G0153300 PROTEIN"/>
    <property type="match status" value="1"/>
</dbReference>